<name>A0A0M4E849_DROBS</name>
<dbReference type="PANTHER" id="PTHR20898">
    <property type="entry name" value="DAEDALUS ON 3-RELATED-RELATED"/>
    <property type="match status" value="1"/>
</dbReference>
<feature type="non-terminal residue" evidence="1">
    <location>
        <position position="1"/>
    </location>
</feature>
<gene>
    <name evidence="1" type="ORF">Dbus_chr2Lg1150</name>
</gene>
<organism evidence="1 2">
    <name type="scientific">Drosophila busckii</name>
    <name type="common">Fruit fly</name>
    <dbReference type="NCBI Taxonomy" id="30019"/>
    <lineage>
        <taxon>Eukaryota</taxon>
        <taxon>Metazoa</taxon>
        <taxon>Ecdysozoa</taxon>
        <taxon>Arthropoda</taxon>
        <taxon>Hexapoda</taxon>
        <taxon>Insecta</taxon>
        <taxon>Pterygota</taxon>
        <taxon>Neoptera</taxon>
        <taxon>Endopterygota</taxon>
        <taxon>Diptera</taxon>
        <taxon>Brachycera</taxon>
        <taxon>Muscomorpha</taxon>
        <taxon>Ephydroidea</taxon>
        <taxon>Drosophilidae</taxon>
        <taxon>Drosophila</taxon>
    </lineage>
</organism>
<evidence type="ECO:0000313" key="2">
    <source>
        <dbReference type="Proteomes" id="UP000494163"/>
    </source>
</evidence>
<protein>
    <submittedName>
        <fullName evidence="1">CG33644</fullName>
    </submittedName>
</protein>
<keyword evidence="2" id="KW-1185">Reference proteome</keyword>
<evidence type="ECO:0000313" key="1">
    <source>
        <dbReference type="EMBL" id="ALC39065.1"/>
    </source>
</evidence>
<accession>A0A0M4E849</accession>
<reference evidence="1 2" key="1">
    <citation type="submission" date="2015-08" db="EMBL/GenBank/DDBJ databases">
        <title>Ancestral chromatin configuration constrains chromatin evolution on differentiating sex chromosomes in Drosophila.</title>
        <authorList>
            <person name="Zhou Q."/>
            <person name="Bachtrog D."/>
        </authorList>
    </citation>
    <scope>NUCLEOTIDE SEQUENCE [LARGE SCALE GENOMIC DNA]</scope>
    <source>
        <tissue evidence="1">Whole larvae</tissue>
    </source>
</reference>
<dbReference type="Proteomes" id="UP000494163">
    <property type="component" value="Chromosome 2L"/>
</dbReference>
<sequence length="173" mass="20578">VKVQLEKFECRNHWSKLLNINCYLNTTAESEDGISVEFNTTEDLTTLHGMLYIDFFHNNHWVNYYKNDIDYCEILEMIQKDFVTRFLGEQLRRLGNLPFKCPFKKVSIGLASNFNTLVFITFQNRKYYVHDFAVAKKILPSYMPQLTFRSQSVYIFNQRKLSTFKLEGLIKRS</sequence>
<dbReference type="PANTHER" id="PTHR20898:SF0">
    <property type="entry name" value="DAEDALUS ON 3-RELATED"/>
    <property type="match status" value="1"/>
</dbReference>
<dbReference type="EMBL" id="CP012523">
    <property type="protein sequence ID" value="ALC39065.1"/>
    <property type="molecule type" value="Genomic_DNA"/>
</dbReference>
<dbReference type="AlphaFoldDB" id="A0A0M4E849"/>
<proteinExistence type="predicted"/>
<dbReference type="OMA" id="ECLNYMP"/>